<keyword evidence="1" id="KW-0812">Transmembrane</keyword>
<feature type="transmembrane region" description="Helical" evidence="1">
    <location>
        <begin position="302"/>
        <end position="325"/>
    </location>
</feature>
<comment type="caution">
    <text evidence="2">The sequence shown here is derived from an EMBL/GenBank/DDBJ whole genome shotgun (WGS) entry which is preliminary data.</text>
</comment>
<keyword evidence="3" id="KW-1185">Reference proteome</keyword>
<dbReference type="SUPFAM" id="SSF82866">
    <property type="entry name" value="Multidrug efflux transporter AcrB transmembrane domain"/>
    <property type="match status" value="1"/>
</dbReference>
<accession>A0A5C6LQ02</accession>
<sequence length="344" mass="37399">MRQIPGSVESTERIALAYTAFRADYPQLEMVIDEEKAAQLRVDVDVVIRSMQAYYGSQQVSDFNRFGKYYRVVLQAEKGERANPSSLDNISVKNAAGQMVPISSLVSLKPVLGPETVTRYNLYNSIPMNANPKPGYSTGDAIRAVEEVAAQTLPAGYSYEFSGVTREEIISVDSHCLFSCFLWYSSTSVSAQYNSYILPLSVLLSIPTGVIGVFSAIGMAGIENNIYVQVALIMLIGLLAKNAILIVEFAVQRRHAGETLVNAAIEAAKARLRPIIMTSIAFVAGILPMMRATGPSAAGNHSISVGAAGGMITGVLLVCLLYRYCSYCSSISMKKYLPNRQMTR</sequence>
<dbReference type="InterPro" id="IPR001036">
    <property type="entry name" value="Acrflvin-R"/>
</dbReference>
<feature type="transmembrane region" description="Helical" evidence="1">
    <location>
        <begin position="272"/>
        <end position="290"/>
    </location>
</feature>
<feature type="transmembrane region" description="Helical" evidence="1">
    <location>
        <begin position="226"/>
        <end position="251"/>
    </location>
</feature>
<organism evidence="2 3">
    <name type="scientific">Chitinophaga pinensis</name>
    <dbReference type="NCBI Taxonomy" id="79329"/>
    <lineage>
        <taxon>Bacteria</taxon>
        <taxon>Pseudomonadati</taxon>
        <taxon>Bacteroidota</taxon>
        <taxon>Chitinophagia</taxon>
        <taxon>Chitinophagales</taxon>
        <taxon>Chitinophagaceae</taxon>
        <taxon>Chitinophaga</taxon>
    </lineage>
</organism>
<dbReference type="OrthoDB" id="9758234at2"/>
<dbReference type="EMBL" id="VOHS01000048">
    <property type="protein sequence ID" value="TWV94335.1"/>
    <property type="molecule type" value="Genomic_DNA"/>
</dbReference>
<dbReference type="Proteomes" id="UP000318815">
    <property type="component" value="Unassembled WGS sequence"/>
</dbReference>
<dbReference type="SUPFAM" id="SSF82714">
    <property type="entry name" value="Multidrug efflux transporter AcrB TolC docking domain, DN and DC subdomains"/>
    <property type="match status" value="1"/>
</dbReference>
<dbReference type="GO" id="GO:0005886">
    <property type="term" value="C:plasma membrane"/>
    <property type="evidence" value="ECO:0007669"/>
    <property type="project" value="TreeGrafter"/>
</dbReference>
<dbReference type="InterPro" id="IPR027463">
    <property type="entry name" value="AcrB_DN_DC_subdom"/>
</dbReference>
<proteinExistence type="predicted"/>
<evidence type="ECO:0000313" key="3">
    <source>
        <dbReference type="Proteomes" id="UP000318815"/>
    </source>
</evidence>
<feature type="transmembrane region" description="Helical" evidence="1">
    <location>
        <begin position="196"/>
        <end position="220"/>
    </location>
</feature>
<dbReference type="GO" id="GO:0042910">
    <property type="term" value="F:xenobiotic transmembrane transporter activity"/>
    <property type="evidence" value="ECO:0007669"/>
    <property type="project" value="TreeGrafter"/>
</dbReference>
<keyword evidence="1" id="KW-1133">Transmembrane helix</keyword>
<keyword evidence="1" id="KW-0472">Membrane</keyword>
<evidence type="ECO:0000256" key="1">
    <source>
        <dbReference type="SAM" id="Phobius"/>
    </source>
</evidence>
<reference evidence="2 3" key="1">
    <citation type="submission" date="2019-08" db="EMBL/GenBank/DDBJ databases">
        <title>Whole genome sequencing of chitin degrading bacteria Chitinophaga pinensis YS16.</title>
        <authorList>
            <person name="Singh R.P."/>
            <person name="Manchanda G."/>
            <person name="Maurya I.K."/>
            <person name="Joshi N.K."/>
            <person name="Srivastava A.K."/>
        </authorList>
    </citation>
    <scope>NUCLEOTIDE SEQUENCE [LARGE SCALE GENOMIC DNA]</scope>
    <source>
        <strain evidence="2 3">YS-16</strain>
    </source>
</reference>
<dbReference type="AlphaFoldDB" id="A0A5C6LQ02"/>
<dbReference type="Gene3D" id="3.30.2090.10">
    <property type="entry name" value="Multidrug efflux transporter AcrB TolC docking domain, DN and DC subdomains"/>
    <property type="match status" value="1"/>
</dbReference>
<gene>
    <name evidence="2" type="ORF">FEF09_26025</name>
</gene>
<dbReference type="Gene3D" id="3.30.70.1440">
    <property type="entry name" value="Multidrug efflux transporter AcrB pore domain"/>
    <property type="match status" value="1"/>
</dbReference>
<dbReference type="PANTHER" id="PTHR32063">
    <property type="match status" value="1"/>
</dbReference>
<dbReference type="PANTHER" id="PTHR32063:SF9">
    <property type="entry name" value="SIMILAR TO MULTIDRUG RESISTANCE PROTEIN MEXB"/>
    <property type="match status" value="1"/>
</dbReference>
<evidence type="ECO:0000313" key="2">
    <source>
        <dbReference type="EMBL" id="TWV94335.1"/>
    </source>
</evidence>
<dbReference type="Gene3D" id="1.20.1640.10">
    <property type="entry name" value="Multidrug efflux transporter AcrB transmembrane domain"/>
    <property type="match status" value="1"/>
</dbReference>
<dbReference type="Pfam" id="PF00873">
    <property type="entry name" value="ACR_tran"/>
    <property type="match status" value="1"/>
</dbReference>
<protein>
    <submittedName>
        <fullName evidence="2">Efflux RND transporter permease subunit</fullName>
    </submittedName>
</protein>
<name>A0A5C6LQ02_9BACT</name>